<dbReference type="Gene3D" id="3.90.79.10">
    <property type="entry name" value="Nucleoside Triphosphate Pyrophosphohydrolase"/>
    <property type="match status" value="1"/>
</dbReference>
<dbReference type="PANTHER" id="PTHR43736">
    <property type="entry name" value="ADP-RIBOSE PYROPHOSPHATASE"/>
    <property type="match status" value="1"/>
</dbReference>
<accession>A0A4R1LUT8</accession>
<dbReference type="PANTHER" id="PTHR43736:SF4">
    <property type="entry name" value="SLR1690 PROTEIN"/>
    <property type="match status" value="1"/>
</dbReference>
<dbReference type="EMBL" id="SMGO01000002">
    <property type="protein sequence ID" value="TCK83126.1"/>
    <property type="molecule type" value="Genomic_DNA"/>
</dbReference>
<dbReference type="SUPFAM" id="SSF46785">
    <property type="entry name" value="Winged helix' DNA-binding domain"/>
    <property type="match status" value="1"/>
</dbReference>
<sequence>MSNNHNVTSVKGEEYLKGIAIDIVIFGFNENQLKVLLLEYKSTGLLGLPAGYILKNENLNDAARRVVSERTSLKDIFIEQFYVFGDTSRHDTKPIKKILSAEGASTQPDHWLLDRFISVGYFALVDFKKVIPQPDQISNNCQWYDLSDLPNIMLDHNLIIKKALETLQTNLDSKLIGFNLLAETFTMAELQSVYETILNKKLQRTAFQRKMLSLAILERVAKRMTGGAHKAPYLYRFIKNETL</sequence>
<reference evidence="2 3" key="1">
    <citation type="submission" date="2019-03" db="EMBL/GenBank/DDBJ databases">
        <title>Genomic Encyclopedia of Archaeal and Bacterial Type Strains, Phase II (KMG-II): from individual species to whole genera.</title>
        <authorList>
            <person name="Goeker M."/>
        </authorList>
    </citation>
    <scope>NUCLEOTIDE SEQUENCE [LARGE SCALE GENOMIC DNA]</scope>
    <source>
        <strain evidence="2 3">DSM 22554</strain>
    </source>
</reference>
<dbReference type="SUPFAM" id="SSF55811">
    <property type="entry name" value="Nudix"/>
    <property type="match status" value="1"/>
</dbReference>
<feature type="domain" description="Nudix hydrolase" evidence="1">
    <location>
        <begin position="18"/>
        <end position="168"/>
    </location>
</feature>
<evidence type="ECO:0000313" key="2">
    <source>
        <dbReference type="EMBL" id="TCK83126.1"/>
    </source>
</evidence>
<dbReference type="InterPro" id="IPR036388">
    <property type="entry name" value="WH-like_DNA-bd_sf"/>
</dbReference>
<dbReference type="RefSeq" id="WP_132223768.1">
    <property type="nucleotide sequence ID" value="NZ_SMGO01000002.1"/>
</dbReference>
<evidence type="ECO:0000313" key="3">
    <source>
        <dbReference type="Proteomes" id="UP000294616"/>
    </source>
</evidence>
<dbReference type="Gene3D" id="1.10.10.10">
    <property type="entry name" value="Winged helix-like DNA-binding domain superfamily/Winged helix DNA-binding domain"/>
    <property type="match status" value="1"/>
</dbReference>
<dbReference type="PROSITE" id="PS51462">
    <property type="entry name" value="NUDIX"/>
    <property type="match status" value="1"/>
</dbReference>
<dbReference type="AlphaFoldDB" id="A0A4R1LUT8"/>
<organism evidence="2 3">
    <name type="scientific">Albibacterium bauzanense</name>
    <dbReference type="NCBI Taxonomy" id="653929"/>
    <lineage>
        <taxon>Bacteria</taxon>
        <taxon>Pseudomonadati</taxon>
        <taxon>Bacteroidota</taxon>
        <taxon>Sphingobacteriia</taxon>
        <taxon>Sphingobacteriales</taxon>
        <taxon>Sphingobacteriaceae</taxon>
        <taxon>Albibacterium</taxon>
    </lineage>
</organism>
<dbReference type="OrthoDB" id="9786141at2"/>
<dbReference type="InterPro" id="IPR054105">
    <property type="entry name" value="WHD_NrtR"/>
</dbReference>
<evidence type="ECO:0000259" key="1">
    <source>
        <dbReference type="PROSITE" id="PS51462"/>
    </source>
</evidence>
<dbReference type="Pfam" id="PF21906">
    <property type="entry name" value="WHD_NrtR"/>
    <property type="match status" value="1"/>
</dbReference>
<dbReference type="CDD" id="cd18873">
    <property type="entry name" value="NUDIX_NadM_like"/>
    <property type="match status" value="1"/>
</dbReference>
<dbReference type="InterPro" id="IPR036390">
    <property type="entry name" value="WH_DNA-bd_sf"/>
</dbReference>
<dbReference type="InterPro" id="IPR000086">
    <property type="entry name" value="NUDIX_hydrolase_dom"/>
</dbReference>
<dbReference type="Pfam" id="PF00293">
    <property type="entry name" value="NUDIX"/>
    <property type="match status" value="1"/>
</dbReference>
<gene>
    <name evidence="2" type="ORF">C8N28_1715</name>
</gene>
<keyword evidence="3" id="KW-1185">Reference proteome</keyword>
<comment type="caution">
    <text evidence="2">The sequence shown here is derived from an EMBL/GenBank/DDBJ whole genome shotgun (WGS) entry which is preliminary data.</text>
</comment>
<proteinExistence type="predicted"/>
<dbReference type="Proteomes" id="UP000294616">
    <property type="component" value="Unassembled WGS sequence"/>
</dbReference>
<protein>
    <submittedName>
        <fullName evidence="2">ADP-ribose pyrophosphatase YjhB (NUDIX family)</fullName>
    </submittedName>
</protein>
<name>A0A4R1LUT8_9SPHI</name>
<dbReference type="InterPro" id="IPR015797">
    <property type="entry name" value="NUDIX_hydrolase-like_dom_sf"/>
</dbReference>